<protein>
    <submittedName>
        <fullName evidence="2">Transcriptional regulatory protein, XRE family</fullName>
    </submittedName>
</protein>
<feature type="domain" description="HTH cro/C1-type" evidence="1">
    <location>
        <begin position="22"/>
        <end position="76"/>
    </location>
</feature>
<evidence type="ECO:0000313" key="2">
    <source>
        <dbReference type="EMBL" id="CUX42120.1"/>
    </source>
</evidence>
<sequence>MALSSARLRGMTHHREHVGQVLKEWRARRRLSQLDLAMEADVSARHLSFVESGRSSPSREMLVKLAEQLSMPARAANRLMLAAGYAPVHSERPMDAPDMAAARQAVETVVHGHMPFPALAVDRHWNVVLANGAITSLLAGVSEELLHPPLNALRLSLHPQGLSSRIVNLAEWRHHLLERLRRQVEETGDEVLSRLHAELVAYPAPKASPDATGDDPLAIPLQLRDPCSGGILSFISTTTVFGTATDVTLSELVLECFYPADAATREALMQGTKE</sequence>
<dbReference type="CDD" id="cd00093">
    <property type="entry name" value="HTH_XRE"/>
    <property type="match status" value="1"/>
</dbReference>
<dbReference type="SUPFAM" id="SSF47413">
    <property type="entry name" value="lambda repressor-like DNA-binding domains"/>
    <property type="match status" value="1"/>
</dbReference>
<proteinExistence type="predicted"/>
<dbReference type="InterPro" id="IPR001387">
    <property type="entry name" value="Cro/C1-type_HTH"/>
</dbReference>
<dbReference type="SMART" id="SM00530">
    <property type="entry name" value="HTH_XRE"/>
    <property type="match status" value="1"/>
</dbReference>
<gene>
    <name evidence="2" type="ORF">AGR13a_Cc60051</name>
</gene>
<comment type="caution">
    <text evidence="2">The sequence shown here is derived from an EMBL/GenBank/DDBJ whole genome shotgun (WGS) entry which is preliminary data.</text>
</comment>
<evidence type="ECO:0000313" key="3">
    <source>
        <dbReference type="Proteomes" id="UP000191812"/>
    </source>
</evidence>
<organism evidence="2 3">
    <name type="scientific">Agrobacterium genomosp. 13 str. CFBP 6927</name>
    <dbReference type="NCBI Taxonomy" id="1183428"/>
    <lineage>
        <taxon>Bacteria</taxon>
        <taxon>Pseudomonadati</taxon>
        <taxon>Pseudomonadota</taxon>
        <taxon>Alphaproteobacteria</taxon>
        <taxon>Hyphomicrobiales</taxon>
        <taxon>Rhizobiaceae</taxon>
        <taxon>Rhizobium/Agrobacterium group</taxon>
        <taxon>Agrobacterium</taxon>
        <taxon>Agrobacterium tumefaciens complex</taxon>
    </lineage>
</organism>
<dbReference type="PANTHER" id="PTHR35010">
    <property type="entry name" value="BLL4672 PROTEIN-RELATED"/>
    <property type="match status" value="1"/>
</dbReference>
<dbReference type="Proteomes" id="UP000191812">
    <property type="component" value="Unassembled WGS sequence"/>
</dbReference>
<dbReference type="Pfam" id="PF17765">
    <property type="entry name" value="MLTR_LBD"/>
    <property type="match status" value="1"/>
</dbReference>
<dbReference type="PANTHER" id="PTHR35010:SF4">
    <property type="entry name" value="BLL5781 PROTEIN"/>
    <property type="match status" value="1"/>
</dbReference>
<evidence type="ECO:0000259" key="1">
    <source>
        <dbReference type="PROSITE" id="PS50943"/>
    </source>
</evidence>
<dbReference type="InterPro" id="IPR010982">
    <property type="entry name" value="Lambda_DNA-bd_dom_sf"/>
</dbReference>
<dbReference type="PROSITE" id="PS50943">
    <property type="entry name" value="HTH_CROC1"/>
    <property type="match status" value="1"/>
</dbReference>
<accession>A0ABP2BJ38</accession>
<dbReference type="Gene3D" id="3.30.450.180">
    <property type="match status" value="1"/>
</dbReference>
<keyword evidence="3" id="KW-1185">Reference proteome</keyword>
<dbReference type="InterPro" id="IPR041413">
    <property type="entry name" value="MLTR_LBD"/>
</dbReference>
<dbReference type="EMBL" id="FBWH01000031">
    <property type="protein sequence ID" value="CUX42120.1"/>
    <property type="molecule type" value="Genomic_DNA"/>
</dbReference>
<name>A0ABP2BJ38_9HYPH</name>
<dbReference type="Gene3D" id="1.10.260.40">
    <property type="entry name" value="lambda repressor-like DNA-binding domains"/>
    <property type="match status" value="1"/>
</dbReference>
<dbReference type="Pfam" id="PF01381">
    <property type="entry name" value="HTH_3"/>
    <property type="match status" value="1"/>
</dbReference>
<reference evidence="2 3" key="1">
    <citation type="submission" date="2016-01" db="EMBL/GenBank/DDBJ databases">
        <authorList>
            <person name="Regsiter A."/>
            <person name="william w."/>
        </authorList>
    </citation>
    <scope>NUCLEOTIDE SEQUENCE [LARGE SCALE GENOMIC DNA]</scope>
    <source>
        <strain evidence="2 3">CFBP 6927</strain>
    </source>
</reference>